<keyword evidence="3" id="KW-0378">Hydrolase</keyword>
<dbReference type="Gene3D" id="3.60.110.10">
    <property type="entry name" value="Carbon-nitrogen hydrolase"/>
    <property type="match status" value="1"/>
</dbReference>
<reference evidence="8" key="3">
    <citation type="submission" date="2025-05" db="UniProtKB">
        <authorList>
            <consortium name="RefSeq"/>
        </authorList>
    </citation>
    <scope>NUCLEOTIDE SEQUENCE [LARGE SCALE GENOMIC DNA]</scope>
    <source>
        <strain evidence="8">DH4</strain>
    </source>
</reference>
<evidence type="ECO:0000313" key="10">
    <source>
        <dbReference type="RefSeq" id="XP_397073.5"/>
    </source>
</evidence>
<reference evidence="9 10" key="2">
    <citation type="submission" date="2025-04" db="UniProtKB">
        <authorList>
            <consortium name="RefSeq"/>
        </authorList>
    </citation>
    <scope>IDENTIFICATION</scope>
    <source>
        <strain evidence="9 10">DH4</strain>
        <tissue evidence="9 10">Whole body</tissue>
    </source>
</reference>
<dbReference type="GO" id="GO:0016811">
    <property type="term" value="F:hydrolase activity, acting on carbon-nitrogen (but not peptide) bonds, in linear amides"/>
    <property type="evidence" value="ECO:0007669"/>
    <property type="project" value="InterPro"/>
</dbReference>
<evidence type="ECO:0000256" key="3">
    <source>
        <dbReference type="ARBA" id="ARBA00022801"/>
    </source>
</evidence>
<dbReference type="Proteomes" id="UP000005203">
    <property type="component" value="Linkage group LG1"/>
</dbReference>
<keyword evidence="8" id="KW-1185">Reference proteome</keyword>
<keyword evidence="2 5" id="KW-0732">Signal</keyword>
<feature type="domain" description="CN hydrolase" evidence="6">
    <location>
        <begin position="36"/>
        <end position="307"/>
    </location>
</feature>
<comment type="similarity">
    <text evidence="1">Belongs to the carbon-nitrogen hydrolase superfamily. BTD/VNN family.</text>
</comment>
<dbReference type="InterPro" id="IPR043957">
    <property type="entry name" value="Vanin_C"/>
</dbReference>
<accession>A0A7M7TFN1</accession>
<evidence type="ECO:0000313" key="7">
    <source>
        <dbReference type="EnsemblMetazoa" id="XP_397073"/>
    </source>
</evidence>
<dbReference type="RefSeq" id="XP_026300288.1">
    <property type="nucleotide sequence ID" value="XM_026444503.1"/>
</dbReference>
<reference evidence="7" key="1">
    <citation type="submission" date="2021-01" db="UniProtKB">
        <authorList>
            <consortium name="EnsemblMetazoa"/>
        </authorList>
    </citation>
    <scope>IDENTIFICATION</scope>
    <source>
        <strain evidence="7">DH4</strain>
    </source>
</reference>
<feature type="signal peptide" evidence="5">
    <location>
        <begin position="1"/>
        <end position="26"/>
    </location>
</feature>
<organism evidence="7">
    <name type="scientific">Apis mellifera</name>
    <name type="common">Honeybee</name>
    <dbReference type="NCBI Taxonomy" id="7460"/>
    <lineage>
        <taxon>Eukaryota</taxon>
        <taxon>Metazoa</taxon>
        <taxon>Ecdysozoa</taxon>
        <taxon>Arthropoda</taxon>
        <taxon>Hexapoda</taxon>
        <taxon>Insecta</taxon>
        <taxon>Pterygota</taxon>
        <taxon>Neoptera</taxon>
        <taxon>Endopterygota</taxon>
        <taxon>Hymenoptera</taxon>
        <taxon>Apocrita</taxon>
        <taxon>Aculeata</taxon>
        <taxon>Apoidea</taxon>
        <taxon>Anthophila</taxon>
        <taxon>Apidae</taxon>
        <taxon>Apis</taxon>
    </lineage>
</organism>
<dbReference type="InterPro" id="IPR003010">
    <property type="entry name" value="C-N_Hydrolase"/>
</dbReference>
<dbReference type="CDD" id="cd07567">
    <property type="entry name" value="biotinidase_like"/>
    <property type="match status" value="1"/>
</dbReference>
<dbReference type="OrthoDB" id="10250282at2759"/>
<evidence type="ECO:0000256" key="2">
    <source>
        <dbReference type="ARBA" id="ARBA00022729"/>
    </source>
</evidence>
<dbReference type="OMA" id="SGKWNPC"/>
<dbReference type="InterPro" id="IPR040154">
    <property type="entry name" value="Biotinidase/VNN"/>
</dbReference>
<dbReference type="PROSITE" id="PS50263">
    <property type="entry name" value="CN_HYDROLASE"/>
    <property type="match status" value="1"/>
</dbReference>
<dbReference type="Pfam" id="PF19018">
    <property type="entry name" value="Vanin_C"/>
    <property type="match status" value="1"/>
</dbReference>
<dbReference type="Pfam" id="PF00795">
    <property type="entry name" value="CN_hydrolase"/>
    <property type="match status" value="1"/>
</dbReference>
<evidence type="ECO:0000313" key="8">
    <source>
        <dbReference type="Proteomes" id="UP000005203"/>
    </source>
</evidence>
<dbReference type="PANTHER" id="PTHR10609:SF14">
    <property type="entry name" value="BIOTINIDASE"/>
    <property type="match status" value="1"/>
</dbReference>
<dbReference type="EnsemblMetazoa" id="XM_397073">
    <property type="protein sequence ID" value="XP_397073"/>
    <property type="gene ID" value="LOC413631"/>
</dbReference>
<proteinExistence type="inferred from homology"/>
<dbReference type="KEGG" id="ame:413631"/>
<accession>A0A8B9B378</accession>
<accession>A0A7M7MT81</accession>
<keyword evidence="4" id="KW-0325">Glycoprotein</keyword>
<dbReference type="PANTHER" id="PTHR10609">
    <property type="entry name" value="BIOTINIDASE-RELATED"/>
    <property type="match status" value="1"/>
</dbReference>
<dbReference type="InterPro" id="IPR012101">
    <property type="entry name" value="Biotinidase-like_euk"/>
</dbReference>
<sequence length="516" mass="59151">MKRSNNMRGKLNEFGLLLILVQSSYQVTIQNSTDYYTAAVVEFTPTYVKDNGPLTLSKNTDAYIKYIEKASKQNADIIVFPEDGLTSLHMPNRSHMDSWTTLVPSIHDNYVPCTDTNIDVSETLKRLSCAAKQNRIYVVINIAEKRLNNDECLSNLTWHYHNTNVVFDRMGKIIARYRKVNLYMEKQFDKTKIPEIVTFDTDFGVKFGTFICFDILFSVPALNLTRTLGVSNIIFTTAWFSEVPFLTAVQTQFGWSFAENVNLLAAGYHQPNIGSLGSGIYLGRNGLINATMFNNPKYRLLISQVPKSTKSREIEERQIVQKLRKEKKKRVKKYIIRYETFDFYKSKKGNIFNSIKLLHDNVTSFESILINKSIIQSICYHNFCCDFEAHIDTINLSSIHYRAVVFDNVRLYGKEVEAGVRLCALIQCSDDSIDSCGFIGQSNTTFSALSITARFNDYPKILVMPSVLNSSLLPFEQWSYIEHTYEKQTNVTIALNEPTKNIVTFGIYVRDFEKDK</sequence>
<evidence type="ECO:0000256" key="4">
    <source>
        <dbReference type="ARBA" id="ARBA00023180"/>
    </source>
</evidence>
<protein>
    <submittedName>
        <fullName evidence="9 10">Vanin-like protein 1</fullName>
    </submittedName>
</protein>
<dbReference type="AlphaFoldDB" id="A0A7M7TFN1"/>
<dbReference type="InterPro" id="IPR036526">
    <property type="entry name" value="C-N_Hydrolase_sf"/>
</dbReference>
<accession>A0A8B8H9I5</accession>
<evidence type="ECO:0000256" key="5">
    <source>
        <dbReference type="SAM" id="SignalP"/>
    </source>
</evidence>
<dbReference type="SUPFAM" id="SSF56317">
    <property type="entry name" value="Carbon-nitrogen hydrolase"/>
    <property type="match status" value="1"/>
</dbReference>
<evidence type="ECO:0000313" key="9">
    <source>
        <dbReference type="RefSeq" id="XP_026300288.1"/>
    </source>
</evidence>
<dbReference type="EnsemblMetazoa" id="XM_026444503">
    <property type="protein sequence ID" value="XP_026300288"/>
    <property type="gene ID" value="LOC413631"/>
</dbReference>
<dbReference type="GeneID" id="413631"/>
<feature type="chain" id="PRO_5044661021" evidence="5">
    <location>
        <begin position="27"/>
        <end position="516"/>
    </location>
</feature>
<gene>
    <name evidence="7" type="primary">413631</name>
    <name evidence="9 10" type="synonym">LOC413631</name>
</gene>
<evidence type="ECO:0000256" key="1">
    <source>
        <dbReference type="ARBA" id="ARBA00008225"/>
    </source>
</evidence>
<evidence type="ECO:0000259" key="6">
    <source>
        <dbReference type="PROSITE" id="PS50263"/>
    </source>
</evidence>
<name>A0A7M7TFN1_APIME</name>
<dbReference type="RefSeq" id="XP_397073.5">
    <property type="nucleotide sequence ID" value="XM_397073.7"/>
</dbReference>